<name>A0A6L6LZM9_9FIRM</name>
<protein>
    <recommendedName>
        <fullName evidence="1">WGR domain-containing protein</fullName>
    </recommendedName>
</protein>
<dbReference type="AlphaFoldDB" id="A0A6L6LZM9"/>
<evidence type="ECO:0000313" key="2">
    <source>
        <dbReference type="EMBL" id="MTS28551.1"/>
    </source>
</evidence>
<dbReference type="InterPro" id="IPR008893">
    <property type="entry name" value="WGR_domain"/>
</dbReference>
<evidence type="ECO:0000259" key="1">
    <source>
        <dbReference type="Pfam" id="PF05406"/>
    </source>
</evidence>
<evidence type="ECO:0000313" key="3">
    <source>
        <dbReference type="Proteomes" id="UP000472755"/>
    </source>
</evidence>
<organism evidence="2 3">
    <name type="scientific">Ruthenibacterium lactatiformans</name>
    <dbReference type="NCBI Taxonomy" id="1550024"/>
    <lineage>
        <taxon>Bacteria</taxon>
        <taxon>Bacillati</taxon>
        <taxon>Bacillota</taxon>
        <taxon>Clostridia</taxon>
        <taxon>Eubacteriales</taxon>
        <taxon>Oscillospiraceae</taxon>
        <taxon>Ruthenibacterium</taxon>
    </lineage>
</organism>
<proteinExistence type="predicted"/>
<dbReference type="Gene3D" id="2.160.10.10">
    <property type="entry name" value="Hexapeptide repeat proteins"/>
    <property type="match status" value="1"/>
</dbReference>
<dbReference type="RefSeq" id="WP_155202473.1">
    <property type="nucleotide sequence ID" value="NZ_WMZN01000032.1"/>
</dbReference>
<dbReference type="Proteomes" id="UP000472755">
    <property type="component" value="Unassembled WGS sequence"/>
</dbReference>
<dbReference type="EMBL" id="WMZU01000029">
    <property type="protein sequence ID" value="MTS28551.1"/>
    <property type="molecule type" value="Genomic_DNA"/>
</dbReference>
<feature type="domain" description="WGR" evidence="1">
    <location>
        <begin position="7"/>
        <end position="48"/>
    </location>
</feature>
<dbReference type="InterPro" id="IPR011004">
    <property type="entry name" value="Trimer_LpxA-like_sf"/>
</dbReference>
<sequence length="233" mass="25316">MAQIIRLECTTGGHNKFYEMTENGDGTFTARYGAIGTSGATKTYPMSKWPSIYNEKIRKGYIHLPNQPMYQRPSKNSGGPKYGFTGETRIIPGTTRTAYRIVSRIDFTAGDGSEVHAGDKGGWAEQDGLLSQNVDDSSWVADEAILYGEAVVKNDAVIKDVAMVYGHATVSDFAVVKDDASVCDHAVVTNYSVVYGNAVIFGRAIINKAWVNADIGGDITVGESEWLDENLIL</sequence>
<dbReference type="Pfam" id="PF05406">
    <property type="entry name" value="WGR"/>
    <property type="match status" value="1"/>
</dbReference>
<gene>
    <name evidence="2" type="ORF">GMD59_14835</name>
</gene>
<dbReference type="SUPFAM" id="SSF51161">
    <property type="entry name" value="Trimeric LpxA-like enzymes"/>
    <property type="match status" value="1"/>
</dbReference>
<comment type="caution">
    <text evidence="2">The sequence shown here is derived from an EMBL/GenBank/DDBJ whole genome shotgun (WGS) entry which is preliminary data.</text>
</comment>
<reference evidence="2 3" key="1">
    <citation type="journal article" date="2019" name="Nat. Med.">
        <title>A library of human gut bacterial isolates paired with longitudinal multiomics data enables mechanistic microbiome research.</title>
        <authorList>
            <person name="Poyet M."/>
            <person name="Groussin M."/>
            <person name="Gibbons S.M."/>
            <person name="Avila-Pacheco J."/>
            <person name="Jiang X."/>
            <person name="Kearney S.M."/>
            <person name="Perrotta A.R."/>
            <person name="Berdy B."/>
            <person name="Zhao S."/>
            <person name="Lieberman T.D."/>
            <person name="Swanson P.K."/>
            <person name="Smith M."/>
            <person name="Roesemann S."/>
            <person name="Alexander J.E."/>
            <person name="Rich S.A."/>
            <person name="Livny J."/>
            <person name="Vlamakis H."/>
            <person name="Clish C."/>
            <person name="Bullock K."/>
            <person name="Deik A."/>
            <person name="Scott J."/>
            <person name="Pierce K.A."/>
            <person name="Xavier R.J."/>
            <person name="Alm E.J."/>
        </authorList>
    </citation>
    <scope>NUCLEOTIDE SEQUENCE [LARGE SCALE GENOMIC DNA]</scope>
    <source>
        <strain evidence="2 3">BIOML-A4</strain>
    </source>
</reference>
<dbReference type="Gene3D" id="2.20.140.10">
    <property type="entry name" value="WGR domain"/>
    <property type="match status" value="1"/>
</dbReference>
<accession>A0A6L6LZM9</accession>